<proteinExistence type="predicted"/>
<comment type="caution">
    <text evidence="2">The sequence shown here is derived from an EMBL/GenBank/DDBJ whole genome shotgun (WGS) entry which is preliminary data.</text>
</comment>
<dbReference type="SUPFAM" id="SSF75169">
    <property type="entry name" value="DsrEFH-like"/>
    <property type="match status" value="1"/>
</dbReference>
<dbReference type="Pfam" id="PF02635">
    <property type="entry name" value="DsrE"/>
    <property type="match status" value="1"/>
</dbReference>
<dbReference type="PANTHER" id="PTHR37691">
    <property type="entry name" value="BLR3518 PROTEIN"/>
    <property type="match status" value="1"/>
</dbReference>
<dbReference type="InterPro" id="IPR003787">
    <property type="entry name" value="Sulphur_relay_DsrE/F-like"/>
</dbReference>
<keyword evidence="3" id="KW-1185">Reference proteome</keyword>
<dbReference type="InterPro" id="IPR027396">
    <property type="entry name" value="DsrEFH-like"/>
</dbReference>
<dbReference type="AlphaFoldDB" id="A0A916WUJ0"/>
<feature type="chain" id="PRO_5037517671" description="DsrE family protein" evidence="1">
    <location>
        <begin position="29"/>
        <end position="187"/>
    </location>
</feature>
<evidence type="ECO:0000313" key="2">
    <source>
        <dbReference type="EMBL" id="GGB31054.1"/>
    </source>
</evidence>
<feature type="signal peptide" evidence="1">
    <location>
        <begin position="1"/>
        <end position="28"/>
    </location>
</feature>
<sequence length="187" mass="19525">MSEECHMVFKLGLVAAATVLTLSGGAMAADPRHPVIQGYGAIAPMPNAKERPDRSLHYRVLFSVTKAAASPDQVNPNLEKVARFVNLLGADGVRPAAGDVAVVIHGPATALVMNVVAYGERTKVAKNPNLPLVAALQAAGVSVRVCSQALVGNKVDPATVDKDIEIDVSALTTMATLQLRGWALIPD</sequence>
<dbReference type="Proteomes" id="UP000623067">
    <property type="component" value="Unassembled WGS sequence"/>
</dbReference>
<keyword evidence="1" id="KW-0732">Signal</keyword>
<evidence type="ECO:0000256" key="1">
    <source>
        <dbReference type="SAM" id="SignalP"/>
    </source>
</evidence>
<protein>
    <recommendedName>
        <fullName evidence="4">DsrE family protein</fullName>
    </recommendedName>
</protein>
<reference evidence="2" key="1">
    <citation type="journal article" date="2014" name="Int. J. Syst. Evol. Microbiol.">
        <title>Complete genome sequence of Corynebacterium casei LMG S-19264T (=DSM 44701T), isolated from a smear-ripened cheese.</title>
        <authorList>
            <consortium name="US DOE Joint Genome Institute (JGI-PGF)"/>
            <person name="Walter F."/>
            <person name="Albersmeier A."/>
            <person name="Kalinowski J."/>
            <person name="Ruckert C."/>
        </authorList>
    </citation>
    <scope>NUCLEOTIDE SEQUENCE</scope>
    <source>
        <strain evidence="2">CGMCC 1.15330</strain>
    </source>
</reference>
<reference evidence="2" key="2">
    <citation type="submission" date="2020-09" db="EMBL/GenBank/DDBJ databases">
        <authorList>
            <person name="Sun Q."/>
            <person name="Zhou Y."/>
        </authorList>
    </citation>
    <scope>NUCLEOTIDE SEQUENCE</scope>
    <source>
        <strain evidence="2">CGMCC 1.15330</strain>
    </source>
</reference>
<evidence type="ECO:0000313" key="3">
    <source>
        <dbReference type="Proteomes" id="UP000623067"/>
    </source>
</evidence>
<organism evidence="2 3">
    <name type="scientific">Sphingomonas metalli</name>
    <dbReference type="NCBI Taxonomy" id="1779358"/>
    <lineage>
        <taxon>Bacteria</taxon>
        <taxon>Pseudomonadati</taxon>
        <taxon>Pseudomonadota</taxon>
        <taxon>Alphaproteobacteria</taxon>
        <taxon>Sphingomonadales</taxon>
        <taxon>Sphingomonadaceae</taxon>
        <taxon>Sphingomonas</taxon>
    </lineage>
</organism>
<evidence type="ECO:0008006" key="4">
    <source>
        <dbReference type="Google" id="ProtNLM"/>
    </source>
</evidence>
<name>A0A916WUJ0_9SPHN</name>
<accession>A0A916WUJ0</accession>
<dbReference type="PANTHER" id="PTHR37691:SF1">
    <property type="entry name" value="BLR3518 PROTEIN"/>
    <property type="match status" value="1"/>
</dbReference>
<dbReference type="EMBL" id="BMIH01000003">
    <property type="protein sequence ID" value="GGB31054.1"/>
    <property type="molecule type" value="Genomic_DNA"/>
</dbReference>
<dbReference type="Gene3D" id="3.40.1260.10">
    <property type="entry name" value="DsrEFH-like"/>
    <property type="match status" value="1"/>
</dbReference>
<gene>
    <name evidence="2" type="ORF">GCM10011380_20500</name>
</gene>